<dbReference type="InterPro" id="IPR037525">
    <property type="entry name" value="Velvet_dom"/>
</dbReference>
<dbReference type="Gene3D" id="2.60.40.3960">
    <property type="entry name" value="Velvet domain"/>
    <property type="match status" value="1"/>
</dbReference>
<evidence type="ECO:0000313" key="8">
    <source>
        <dbReference type="EMBL" id="KAK7206176.1"/>
    </source>
</evidence>
<gene>
    <name evidence="8" type="ORF">BZA70DRAFT_275950</name>
</gene>
<protein>
    <submittedName>
        <fullName evidence="8">Velvet factor-domain-containing protein</fullName>
    </submittedName>
</protein>
<keyword evidence="5" id="KW-0539">Nucleus</keyword>
<dbReference type="RefSeq" id="XP_064769209.1">
    <property type="nucleotide sequence ID" value="XM_064912226.1"/>
</dbReference>
<evidence type="ECO:0000256" key="4">
    <source>
        <dbReference type="ARBA" id="ARBA00023163"/>
    </source>
</evidence>
<evidence type="ECO:0000259" key="7">
    <source>
        <dbReference type="PROSITE" id="PS51821"/>
    </source>
</evidence>
<evidence type="ECO:0000256" key="1">
    <source>
        <dbReference type="ARBA" id="ARBA00004123"/>
    </source>
</evidence>
<dbReference type="Proteomes" id="UP001498771">
    <property type="component" value="Unassembled WGS sequence"/>
</dbReference>
<keyword evidence="2" id="KW-0749">Sporulation</keyword>
<dbReference type="EMBL" id="JBBJBU010000003">
    <property type="protein sequence ID" value="KAK7206176.1"/>
    <property type="molecule type" value="Genomic_DNA"/>
</dbReference>
<sequence length="268" mass="30117">MSLPQTPLRPLDADGPPGFRERIAVLEIVQQPQRARSCGNADRDRRTLDPPPVLKLDVRLPHQPRTDTHYMKQFTWIVQCLLYSAESPCALLPPAAHGRALVRGNLVANAHFVDLALDGHRGEACYFCFPDLSFSTAGLYRLKFQCAWIDQHARSNSHLVRSLGTMGHQISDVFRVYSAKDFPSMLPMTPISLSLKRQGLWIRGGIQRNRRARRLARASSASRPALGRSAAIAEADEHENGTHNTYSENYIDDYHDNDNDFDNDSQGD</sequence>
<comment type="caution">
    <text evidence="8">The sequence shown here is derived from an EMBL/GenBank/DDBJ whole genome shotgun (WGS) entry which is preliminary data.</text>
</comment>
<dbReference type="PANTHER" id="PTHR33572:SF17">
    <property type="entry name" value="SEXUAL DEVELOPMENT REGULATOR VELC"/>
    <property type="match status" value="1"/>
</dbReference>
<reference evidence="8 9" key="1">
    <citation type="submission" date="2024-03" db="EMBL/GenBank/DDBJ databases">
        <title>Genome-scale model development and genomic sequencing of the oleaginous clade Lipomyces.</title>
        <authorList>
            <consortium name="Lawrence Berkeley National Laboratory"/>
            <person name="Czajka J.J."/>
            <person name="Han Y."/>
            <person name="Kim J."/>
            <person name="Mondo S.J."/>
            <person name="Hofstad B.A."/>
            <person name="Robles A."/>
            <person name="Haridas S."/>
            <person name="Riley R."/>
            <person name="LaButti K."/>
            <person name="Pangilinan J."/>
            <person name="Andreopoulos W."/>
            <person name="Lipzen A."/>
            <person name="Yan J."/>
            <person name="Wang M."/>
            <person name="Ng V."/>
            <person name="Grigoriev I.V."/>
            <person name="Spatafora J.W."/>
            <person name="Magnuson J.K."/>
            <person name="Baker S.E."/>
            <person name="Pomraning K.R."/>
        </authorList>
    </citation>
    <scope>NUCLEOTIDE SEQUENCE [LARGE SCALE GENOMIC DNA]</scope>
    <source>
        <strain evidence="8 9">Phaff 52-87</strain>
    </source>
</reference>
<evidence type="ECO:0000256" key="2">
    <source>
        <dbReference type="ARBA" id="ARBA00022969"/>
    </source>
</evidence>
<accession>A0ABR1F8L4</accession>
<name>A0ABR1F8L4_9ASCO</name>
<feature type="compositionally biased region" description="Acidic residues" evidence="6">
    <location>
        <begin position="259"/>
        <end position="268"/>
    </location>
</feature>
<dbReference type="GeneID" id="90037738"/>
<feature type="domain" description="Velvet" evidence="7">
    <location>
        <begin position="18"/>
        <end position="205"/>
    </location>
</feature>
<dbReference type="InterPro" id="IPR038491">
    <property type="entry name" value="Velvet_dom_sf"/>
</dbReference>
<keyword evidence="9" id="KW-1185">Reference proteome</keyword>
<dbReference type="Pfam" id="PF11754">
    <property type="entry name" value="Velvet"/>
    <property type="match status" value="2"/>
</dbReference>
<dbReference type="PROSITE" id="PS51821">
    <property type="entry name" value="VELVET"/>
    <property type="match status" value="1"/>
</dbReference>
<feature type="region of interest" description="Disordered" evidence="6">
    <location>
        <begin position="226"/>
        <end position="268"/>
    </location>
</feature>
<dbReference type="InterPro" id="IPR021740">
    <property type="entry name" value="Velvet"/>
</dbReference>
<dbReference type="PANTHER" id="PTHR33572">
    <property type="entry name" value="SPORE DEVELOPMENT REGULATOR VOSA"/>
    <property type="match status" value="1"/>
</dbReference>
<keyword evidence="4" id="KW-0804">Transcription</keyword>
<keyword evidence="3" id="KW-0805">Transcription regulation</keyword>
<evidence type="ECO:0000256" key="3">
    <source>
        <dbReference type="ARBA" id="ARBA00023015"/>
    </source>
</evidence>
<comment type="subcellular location">
    <subcellularLocation>
        <location evidence="1">Nucleus</location>
    </subcellularLocation>
</comment>
<evidence type="ECO:0000313" key="9">
    <source>
        <dbReference type="Proteomes" id="UP001498771"/>
    </source>
</evidence>
<proteinExistence type="predicted"/>
<evidence type="ECO:0000256" key="5">
    <source>
        <dbReference type="ARBA" id="ARBA00023242"/>
    </source>
</evidence>
<evidence type="ECO:0000256" key="6">
    <source>
        <dbReference type="SAM" id="MobiDB-lite"/>
    </source>
</evidence>
<organism evidence="8 9">
    <name type="scientific">Myxozyma melibiosi</name>
    <dbReference type="NCBI Taxonomy" id="54550"/>
    <lineage>
        <taxon>Eukaryota</taxon>
        <taxon>Fungi</taxon>
        <taxon>Dikarya</taxon>
        <taxon>Ascomycota</taxon>
        <taxon>Saccharomycotina</taxon>
        <taxon>Lipomycetes</taxon>
        <taxon>Lipomycetales</taxon>
        <taxon>Lipomycetaceae</taxon>
        <taxon>Myxozyma</taxon>
    </lineage>
</organism>